<sequence>MELPGLGRHCAERACRRLDFLPLKCDACGEVFCKDHIRYDDHKCGSAYKKNVQVPVCPLCNAPVPVQKGEIPDVVVGAHMDKDCKYNPAQQKEKIFTNKCLKPGCKRKEMMKVVCEQCNGNFCIKHRHPLDHDCKGSSHPISKASVGPVGLGWAPGAAAVALATVTAATVGGASAEATPPSRIGTALPGGPPRRAELTSHQKSRPGPTSARSLRAGVQHRTSPSYWTVTGLAAPSANRERPVRLLQPMAGRGWAAAGSVGERCVRGPRAPAPRVAAEGRPGRGGLRGIRGDLLGSFRIRGPLRALVPV</sequence>
<dbReference type="GO" id="GO:0005783">
    <property type="term" value="C:endoplasmic reticulum"/>
    <property type="evidence" value="ECO:0007669"/>
    <property type="project" value="TreeGrafter"/>
</dbReference>
<dbReference type="InterPro" id="IPR000058">
    <property type="entry name" value="Znf_AN1"/>
</dbReference>
<reference evidence="8" key="2">
    <citation type="submission" date="2025-09" db="UniProtKB">
        <authorList>
            <consortium name="Ensembl"/>
        </authorList>
    </citation>
    <scope>IDENTIFICATION</scope>
</reference>
<evidence type="ECO:0000256" key="2">
    <source>
        <dbReference type="ARBA" id="ARBA00022737"/>
    </source>
</evidence>
<keyword evidence="1" id="KW-0479">Metal-binding</keyword>
<feature type="region of interest" description="Disordered" evidence="6">
    <location>
        <begin position="172"/>
        <end position="219"/>
    </location>
</feature>
<dbReference type="FunFam" id="4.10.1110.10:FF:000004">
    <property type="entry name" value="AN1-type zinc finger protein 2B isoform X1"/>
    <property type="match status" value="1"/>
</dbReference>
<gene>
    <name evidence="8" type="primary">ZFAND2A</name>
</gene>
<dbReference type="Ensembl" id="ENSABRT00000010090.1">
    <property type="protein sequence ID" value="ENSABRP00000007022.1"/>
    <property type="gene ID" value="ENSABRG00000006457.1"/>
</dbReference>
<dbReference type="Gene3D" id="4.10.1110.10">
    <property type="entry name" value="AN1-like Zinc finger"/>
    <property type="match status" value="2"/>
</dbReference>
<dbReference type="SUPFAM" id="SSF118310">
    <property type="entry name" value="AN1-like Zinc finger"/>
    <property type="match status" value="2"/>
</dbReference>
<evidence type="ECO:0000313" key="8">
    <source>
        <dbReference type="Ensembl" id="ENSABRP00000007022.1"/>
    </source>
</evidence>
<keyword evidence="9" id="KW-1185">Reference proteome</keyword>
<dbReference type="Pfam" id="PF01428">
    <property type="entry name" value="zf-AN1"/>
    <property type="match status" value="2"/>
</dbReference>
<dbReference type="FunFam" id="4.10.1110.10:FF:000003">
    <property type="entry name" value="AN1-type zinc finger protein 2B isoform X1"/>
    <property type="match status" value="1"/>
</dbReference>
<feature type="domain" description="AN1-type" evidence="7">
    <location>
        <begin position="94"/>
        <end position="142"/>
    </location>
</feature>
<dbReference type="GO" id="GO:0045047">
    <property type="term" value="P:protein targeting to ER"/>
    <property type="evidence" value="ECO:0007669"/>
    <property type="project" value="TreeGrafter"/>
</dbReference>
<evidence type="ECO:0000256" key="5">
    <source>
        <dbReference type="PROSITE-ProRule" id="PRU00449"/>
    </source>
</evidence>
<keyword evidence="2" id="KW-0677">Repeat</keyword>
<dbReference type="InterPro" id="IPR035896">
    <property type="entry name" value="AN1-like_Znf"/>
</dbReference>
<protein>
    <submittedName>
        <fullName evidence="8">Zinc finger AN1-type containing 2A</fullName>
    </submittedName>
</protein>
<dbReference type="SMART" id="SM00154">
    <property type="entry name" value="ZnF_AN1"/>
    <property type="match status" value="2"/>
</dbReference>
<dbReference type="Proteomes" id="UP000694426">
    <property type="component" value="Unplaced"/>
</dbReference>
<organism evidence="8 9">
    <name type="scientific">Anser brachyrhynchus</name>
    <name type="common">Pink-footed goose</name>
    <dbReference type="NCBI Taxonomy" id="132585"/>
    <lineage>
        <taxon>Eukaryota</taxon>
        <taxon>Metazoa</taxon>
        <taxon>Chordata</taxon>
        <taxon>Craniata</taxon>
        <taxon>Vertebrata</taxon>
        <taxon>Euteleostomi</taxon>
        <taxon>Archelosauria</taxon>
        <taxon>Archosauria</taxon>
        <taxon>Dinosauria</taxon>
        <taxon>Saurischia</taxon>
        <taxon>Theropoda</taxon>
        <taxon>Coelurosauria</taxon>
        <taxon>Aves</taxon>
        <taxon>Neognathae</taxon>
        <taxon>Galloanserae</taxon>
        <taxon>Anseriformes</taxon>
        <taxon>Anatidae</taxon>
        <taxon>Anserinae</taxon>
        <taxon>Anser</taxon>
    </lineage>
</organism>
<evidence type="ECO:0000256" key="3">
    <source>
        <dbReference type="ARBA" id="ARBA00022771"/>
    </source>
</evidence>
<evidence type="ECO:0000313" key="9">
    <source>
        <dbReference type="Proteomes" id="UP000694426"/>
    </source>
</evidence>
<keyword evidence="3 5" id="KW-0863">Zinc-finger</keyword>
<reference evidence="8" key="1">
    <citation type="submission" date="2025-08" db="UniProtKB">
        <authorList>
            <consortium name="Ensembl"/>
        </authorList>
    </citation>
    <scope>IDENTIFICATION</scope>
</reference>
<name>A0A8B9BNC5_9AVES</name>
<dbReference type="Pfam" id="PF25403">
    <property type="entry name" value="zf-C2H2_ZFAND2"/>
    <property type="match status" value="1"/>
</dbReference>
<accession>A0A8B9BNC5</accession>
<dbReference type="GeneTree" id="ENSGT00940000161571"/>
<dbReference type="PANTHER" id="PTHR14677:SF20">
    <property type="entry name" value="ZINC FINGER AN1-TYPE CONTAINING 2A-RELATED"/>
    <property type="match status" value="1"/>
</dbReference>
<dbReference type="GO" id="GO:0008270">
    <property type="term" value="F:zinc ion binding"/>
    <property type="evidence" value="ECO:0007669"/>
    <property type="project" value="UniProtKB-KW"/>
</dbReference>
<evidence type="ECO:0000259" key="7">
    <source>
        <dbReference type="PROSITE" id="PS51039"/>
    </source>
</evidence>
<feature type="domain" description="AN1-type" evidence="7">
    <location>
        <begin position="4"/>
        <end position="52"/>
    </location>
</feature>
<evidence type="ECO:0000256" key="1">
    <source>
        <dbReference type="ARBA" id="ARBA00022723"/>
    </source>
</evidence>
<proteinExistence type="predicted"/>
<dbReference type="AlphaFoldDB" id="A0A8B9BNC5"/>
<evidence type="ECO:0000256" key="4">
    <source>
        <dbReference type="ARBA" id="ARBA00022833"/>
    </source>
</evidence>
<dbReference type="InterPro" id="IPR057357">
    <property type="entry name" value="Znf-C2H2_ZFAND2A/B"/>
</dbReference>
<evidence type="ECO:0000256" key="6">
    <source>
        <dbReference type="SAM" id="MobiDB-lite"/>
    </source>
</evidence>
<dbReference type="PANTHER" id="PTHR14677">
    <property type="entry name" value="ARSENITE INDUCUBLE RNA ASSOCIATED PROTEIN AIP-1-RELATED"/>
    <property type="match status" value="1"/>
</dbReference>
<dbReference type="GO" id="GO:0043161">
    <property type="term" value="P:proteasome-mediated ubiquitin-dependent protein catabolic process"/>
    <property type="evidence" value="ECO:0007669"/>
    <property type="project" value="TreeGrafter"/>
</dbReference>
<dbReference type="PROSITE" id="PS51039">
    <property type="entry name" value="ZF_AN1"/>
    <property type="match status" value="2"/>
</dbReference>
<keyword evidence="4" id="KW-0862">Zinc</keyword>